<dbReference type="PANTHER" id="PTHR46609">
    <property type="entry name" value="EXONUCLEASE, PHAGE-TYPE/RECB, C-TERMINAL DOMAIN-CONTAINING PROTEIN"/>
    <property type="match status" value="1"/>
</dbReference>
<dbReference type="InterPro" id="IPR019080">
    <property type="entry name" value="YqaJ_viral_recombinase"/>
</dbReference>
<name>A0A6C0DGZ4_9ZZZZ</name>
<dbReference type="EMBL" id="MN739617">
    <property type="protein sequence ID" value="QHT16198.1"/>
    <property type="molecule type" value="Genomic_DNA"/>
</dbReference>
<dbReference type="SUPFAM" id="SSF52980">
    <property type="entry name" value="Restriction endonuclease-like"/>
    <property type="match status" value="1"/>
</dbReference>
<feature type="domain" description="YqaJ viral recombinase" evidence="1">
    <location>
        <begin position="150"/>
        <end position="292"/>
    </location>
</feature>
<evidence type="ECO:0000259" key="1">
    <source>
        <dbReference type="Pfam" id="PF09588"/>
    </source>
</evidence>
<dbReference type="PANTHER" id="PTHR46609:SF6">
    <property type="entry name" value="EXONUCLEASE, PHAGE-TYPE_RECB, C-TERMINAL DOMAIN-CONTAINING PROTEIN-RELATED"/>
    <property type="match status" value="1"/>
</dbReference>
<dbReference type="InterPro" id="IPR011335">
    <property type="entry name" value="Restrct_endonuc-II-like"/>
</dbReference>
<dbReference type="InterPro" id="IPR051703">
    <property type="entry name" value="NF-kappa-B_Signaling_Reg"/>
</dbReference>
<evidence type="ECO:0000313" key="2">
    <source>
        <dbReference type="EMBL" id="QHT16198.1"/>
    </source>
</evidence>
<dbReference type="Pfam" id="PF09588">
    <property type="entry name" value="YqaJ"/>
    <property type="match status" value="1"/>
</dbReference>
<protein>
    <recommendedName>
        <fullName evidence="1">YqaJ viral recombinase domain-containing protein</fullName>
    </recommendedName>
</protein>
<dbReference type="InterPro" id="IPR011604">
    <property type="entry name" value="PDDEXK-like_dom_sf"/>
</dbReference>
<sequence>MTTFINELPILEDILDKLIFEDEQTIFNEEFTLEFMESVFHVMEDYMNVNPNAITEPDFEETFLEDLKDLYYIQFEYEIMNNEMIEEDMNDILEDAFQIFISTFYTERCNGIISYPLDENVNGTLEKLQIIENKINSLKNKPQPLQRTDDWYEFRHNLITASNAYKVFESQSTVNQLIYEKCQPLKTSILSEDDEKVKMVNVNTTLHWGQKYEPLSVMLYEYLYNTKVDDFGCIQHEDYYFLGASPDGINIDKKSHLFGRMLEIKNIVNREINGIPKKEYWIQMQLQMEVCDLDECDFLETKFTEFENETTFFESDVIGHHEKGLIIYFHNIREGKPFYLYKPINIINKEDILKWEEENIELYQTQQENGNFNLVYVKSIYWKLEKLSCVLVLRNKNWFENNIQSIENVWNIIENERKTGYEHRAPNKKTKKDTLNLANHTIDHFLKSSTGANNGCLINIKY</sequence>
<dbReference type="Gene3D" id="3.90.320.10">
    <property type="match status" value="1"/>
</dbReference>
<reference evidence="2" key="1">
    <citation type="journal article" date="2020" name="Nature">
        <title>Giant virus diversity and host interactions through global metagenomics.</title>
        <authorList>
            <person name="Schulz F."/>
            <person name="Roux S."/>
            <person name="Paez-Espino D."/>
            <person name="Jungbluth S."/>
            <person name="Walsh D.A."/>
            <person name="Denef V.J."/>
            <person name="McMahon K.D."/>
            <person name="Konstantinidis K.T."/>
            <person name="Eloe-Fadrosh E.A."/>
            <person name="Kyrpides N.C."/>
            <person name="Woyke T."/>
        </authorList>
    </citation>
    <scope>NUCLEOTIDE SEQUENCE</scope>
    <source>
        <strain evidence="2">GVMAG-M-3300023174-182</strain>
    </source>
</reference>
<accession>A0A6C0DGZ4</accession>
<dbReference type="CDD" id="cd22343">
    <property type="entry name" value="PDDEXK_lambda_exonuclease-like"/>
    <property type="match status" value="1"/>
</dbReference>
<organism evidence="2">
    <name type="scientific">viral metagenome</name>
    <dbReference type="NCBI Taxonomy" id="1070528"/>
    <lineage>
        <taxon>unclassified sequences</taxon>
        <taxon>metagenomes</taxon>
        <taxon>organismal metagenomes</taxon>
    </lineage>
</organism>
<proteinExistence type="predicted"/>
<dbReference type="AlphaFoldDB" id="A0A6C0DGZ4"/>